<reference evidence="2 3" key="2">
    <citation type="submission" date="2009-02" db="EMBL/GenBank/DDBJ databases">
        <title>Draft genome sequence of Blautia hydrogenotrophica DSM 10507 (Ruminococcus hydrogenotrophicus DSM 10507).</title>
        <authorList>
            <person name="Sudarsanam P."/>
            <person name="Ley R."/>
            <person name="Guruge J."/>
            <person name="Turnbaugh P.J."/>
            <person name="Mahowald M."/>
            <person name="Liep D."/>
            <person name="Gordon J."/>
        </authorList>
    </citation>
    <scope>NUCLEOTIDE SEQUENCE [LARGE SCALE GENOMIC DNA]</scope>
    <source>
        <strain evidence="3">DSM 10507 / JCM 14656 / S5a33</strain>
    </source>
</reference>
<dbReference type="HOGENOM" id="CLU_058495_2_1_9"/>
<organism evidence="2 3">
    <name type="scientific">Blautia hydrogenotrophica (strain DSM 10507 / JCM 14656 / S5a33)</name>
    <name type="common">Ruminococcus hydrogenotrophicus</name>
    <dbReference type="NCBI Taxonomy" id="476272"/>
    <lineage>
        <taxon>Bacteria</taxon>
        <taxon>Bacillati</taxon>
        <taxon>Bacillota</taxon>
        <taxon>Clostridia</taxon>
        <taxon>Lachnospirales</taxon>
        <taxon>Lachnospiraceae</taxon>
        <taxon>Blautia</taxon>
    </lineage>
</organism>
<accession>C0CJP4</accession>
<dbReference type="SUPFAM" id="SSF56784">
    <property type="entry name" value="HAD-like"/>
    <property type="match status" value="1"/>
</dbReference>
<dbReference type="PANTHER" id="PTHR43344:SF21">
    <property type="entry name" value="POLYOL PHOSPHATE PHOSPHATASE PYP1"/>
    <property type="match status" value="1"/>
</dbReference>
<dbReference type="Gene3D" id="3.90.1470.20">
    <property type="match status" value="1"/>
</dbReference>
<dbReference type="NCBIfam" id="TIGR01488">
    <property type="entry name" value="HAD-SF-IB"/>
    <property type="match status" value="1"/>
</dbReference>
<dbReference type="PATRIC" id="fig|476272.21.peg.2410"/>
<dbReference type="GO" id="GO:0036424">
    <property type="term" value="F:L-phosphoserine phosphatase activity"/>
    <property type="evidence" value="ECO:0007669"/>
    <property type="project" value="TreeGrafter"/>
</dbReference>
<evidence type="ECO:0000313" key="3">
    <source>
        <dbReference type="Proteomes" id="UP000003100"/>
    </source>
</evidence>
<dbReference type="Gene3D" id="3.40.50.1000">
    <property type="entry name" value="HAD superfamily/HAD-like"/>
    <property type="match status" value="1"/>
</dbReference>
<dbReference type="Pfam" id="PF12710">
    <property type="entry name" value="HAD"/>
    <property type="match status" value="1"/>
</dbReference>
<dbReference type="InterPro" id="IPR023214">
    <property type="entry name" value="HAD_sf"/>
</dbReference>
<dbReference type="eggNOG" id="COG4359">
    <property type="taxonomic scope" value="Bacteria"/>
</dbReference>
<comment type="similarity">
    <text evidence="1">Belongs to the HAD-like hydrolase superfamily. SerB family.</text>
</comment>
<evidence type="ECO:0000313" key="2">
    <source>
        <dbReference type="EMBL" id="EEG49984.1"/>
    </source>
</evidence>
<dbReference type="GO" id="GO:0000287">
    <property type="term" value="F:magnesium ion binding"/>
    <property type="evidence" value="ECO:0007669"/>
    <property type="project" value="TreeGrafter"/>
</dbReference>
<protein>
    <recommendedName>
        <fullName evidence="4">2-hydroxy-3-keto-5-methylthiopentenyl-1-phosphate phosphatase</fullName>
    </recommendedName>
</protein>
<keyword evidence="3" id="KW-1185">Reference proteome</keyword>
<dbReference type="Proteomes" id="UP000003100">
    <property type="component" value="Unassembled WGS sequence"/>
</dbReference>
<dbReference type="GO" id="GO:0005737">
    <property type="term" value="C:cytoplasm"/>
    <property type="evidence" value="ECO:0007669"/>
    <property type="project" value="TreeGrafter"/>
</dbReference>
<dbReference type="AlphaFoldDB" id="C0CJP4"/>
<sequence>MDLYKNIVFVDFDGTITMEDTLVGAIRLFSDPREFKEYNDKLTKGEMTLSQVVRYAFDGAPSELLPKMLDYVDGVAVRKGFSEFLSAMKDLGIPVVVISGGVRQFSERKLAPYREQLEELHAVDLDVSGPKMKLISQYDDGNELLKKTDVMALYQYEHAIGIGDSFTDMKMSQAVDTVFARDLLAKYLDKLGKPYFPYETFYDVTEVIRERFRP</sequence>
<dbReference type="InterPro" id="IPR050582">
    <property type="entry name" value="HAD-like_SerB"/>
</dbReference>
<proteinExistence type="inferred from homology"/>
<name>C0CJP4_BLAHS</name>
<dbReference type="EMBL" id="ACBZ01000047">
    <property type="protein sequence ID" value="EEG49984.1"/>
    <property type="molecule type" value="Genomic_DNA"/>
</dbReference>
<reference evidence="2 3" key="1">
    <citation type="submission" date="2009-01" db="EMBL/GenBank/DDBJ databases">
        <authorList>
            <person name="Fulton L."/>
            <person name="Clifton S."/>
            <person name="Fulton B."/>
            <person name="Xu J."/>
            <person name="Minx P."/>
            <person name="Pepin K.H."/>
            <person name="Johnson M."/>
            <person name="Bhonagiri V."/>
            <person name="Nash W.E."/>
            <person name="Mardis E.R."/>
            <person name="Wilson R.K."/>
        </authorList>
    </citation>
    <scope>NUCLEOTIDE SEQUENCE [LARGE SCALE GENOMIC DNA]</scope>
    <source>
        <strain evidence="3">DSM 10507 / JCM 14656 / S5a33</strain>
    </source>
</reference>
<comment type="caution">
    <text evidence="2">The sequence shown here is derived from an EMBL/GenBank/DDBJ whole genome shotgun (WGS) entry which is preliminary data.</text>
</comment>
<dbReference type="PANTHER" id="PTHR43344">
    <property type="entry name" value="PHOSPHOSERINE PHOSPHATASE"/>
    <property type="match status" value="1"/>
</dbReference>
<dbReference type="GO" id="GO:0006564">
    <property type="term" value="P:L-serine biosynthetic process"/>
    <property type="evidence" value="ECO:0007669"/>
    <property type="project" value="TreeGrafter"/>
</dbReference>
<dbReference type="InterPro" id="IPR036412">
    <property type="entry name" value="HAD-like_sf"/>
</dbReference>
<evidence type="ECO:0008006" key="4">
    <source>
        <dbReference type="Google" id="ProtNLM"/>
    </source>
</evidence>
<evidence type="ECO:0000256" key="1">
    <source>
        <dbReference type="ARBA" id="ARBA00009184"/>
    </source>
</evidence>
<gene>
    <name evidence="2" type="ORF">RUMHYD_01064</name>
</gene>